<dbReference type="GO" id="GO:0032585">
    <property type="term" value="C:multivesicular body membrane"/>
    <property type="evidence" value="ECO:0007669"/>
    <property type="project" value="UniProtKB-SubCell"/>
</dbReference>
<comment type="subcellular location">
    <subcellularLocation>
        <location evidence="3">Endosome</location>
        <location evidence="3">Multivesicular body membrane</location>
        <topology evidence="3">Single-pass type II membrane protein</topology>
    </subcellularLocation>
    <subcellularLocation>
        <location evidence="2">Prevacuolar compartment membrane</location>
        <topology evidence="2">Single-pass type II membrane protein</topology>
    </subcellularLocation>
</comment>
<evidence type="ECO:0000256" key="14">
    <source>
        <dbReference type="ARBA" id="ARBA00023098"/>
    </source>
</evidence>
<dbReference type="Pfam" id="PF01764">
    <property type="entry name" value="Lipase_3"/>
    <property type="match status" value="1"/>
</dbReference>
<dbReference type="InterPro" id="IPR050805">
    <property type="entry name" value="ATG15_Lipase"/>
</dbReference>
<dbReference type="GO" id="GO:0004806">
    <property type="term" value="F:triacylglycerol lipase activity"/>
    <property type="evidence" value="ECO:0007669"/>
    <property type="project" value="UniProtKB-EC"/>
</dbReference>
<evidence type="ECO:0000313" key="21">
    <source>
        <dbReference type="EMBL" id="KAJ3226353.1"/>
    </source>
</evidence>
<evidence type="ECO:0000259" key="20">
    <source>
        <dbReference type="Pfam" id="PF01764"/>
    </source>
</evidence>
<comment type="similarity">
    <text evidence="4">Belongs to the AB hydrolase superfamily. Lipase family.</text>
</comment>
<dbReference type="InterPro" id="IPR002921">
    <property type="entry name" value="Fungal_lipase-type"/>
</dbReference>
<keyword evidence="7" id="KW-0812">Transmembrane</keyword>
<dbReference type="EC" id="3.1.1.3" evidence="6"/>
<comment type="caution">
    <text evidence="21">The sequence shown here is derived from an EMBL/GenBank/DDBJ whole genome shotgun (WGS) entry which is preliminary data.</text>
</comment>
<dbReference type="PANTHER" id="PTHR47175:SF2">
    <property type="entry name" value="LIPASE ATG15-RELATED"/>
    <property type="match status" value="1"/>
</dbReference>
<evidence type="ECO:0000313" key="22">
    <source>
        <dbReference type="Proteomes" id="UP001211065"/>
    </source>
</evidence>
<keyword evidence="11" id="KW-0735">Signal-anchor</keyword>
<protein>
    <recommendedName>
        <fullName evidence="6">triacylglycerol lipase</fullName>
        <ecNumber evidence="6">3.1.1.3</ecNumber>
    </recommendedName>
    <alternativeName>
        <fullName evidence="18">Autophagy-related protein 15</fullName>
    </alternativeName>
</protein>
<evidence type="ECO:0000256" key="11">
    <source>
        <dbReference type="ARBA" id="ARBA00022968"/>
    </source>
</evidence>
<dbReference type="GO" id="GO:0046461">
    <property type="term" value="P:neutral lipid catabolic process"/>
    <property type="evidence" value="ECO:0007669"/>
    <property type="project" value="TreeGrafter"/>
</dbReference>
<proteinExistence type="inferred from homology"/>
<evidence type="ECO:0000256" key="10">
    <source>
        <dbReference type="ARBA" id="ARBA00022963"/>
    </source>
</evidence>
<dbReference type="Proteomes" id="UP001211065">
    <property type="component" value="Unassembled WGS sequence"/>
</dbReference>
<evidence type="ECO:0000256" key="8">
    <source>
        <dbReference type="ARBA" id="ARBA00022753"/>
    </source>
</evidence>
<evidence type="ECO:0000256" key="1">
    <source>
        <dbReference type="ARBA" id="ARBA00001024"/>
    </source>
</evidence>
<reference evidence="21" key="1">
    <citation type="submission" date="2020-05" db="EMBL/GenBank/DDBJ databases">
        <title>Phylogenomic resolution of chytrid fungi.</title>
        <authorList>
            <person name="Stajich J.E."/>
            <person name="Amses K."/>
            <person name="Simmons R."/>
            <person name="Seto K."/>
            <person name="Myers J."/>
            <person name="Bonds A."/>
            <person name="Quandt C.A."/>
            <person name="Barry K."/>
            <person name="Liu P."/>
            <person name="Grigoriev I."/>
            <person name="Longcore J.E."/>
            <person name="James T.Y."/>
        </authorList>
    </citation>
    <scope>NUCLEOTIDE SEQUENCE</scope>
    <source>
        <strain evidence="21">JEL0476</strain>
    </source>
</reference>
<evidence type="ECO:0000256" key="12">
    <source>
        <dbReference type="ARBA" id="ARBA00022989"/>
    </source>
</evidence>
<dbReference type="InterPro" id="IPR029058">
    <property type="entry name" value="AB_hydrolase_fold"/>
</dbReference>
<feature type="domain" description="Fungal lipase-type" evidence="20">
    <location>
        <begin position="230"/>
        <end position="274"/>
    </location>
</feature>
<dbReference type="GO" id="GO:0004620">
    <property type="term" value="F:phospholipase activity"/>
    <property type="evidence" value="ECO:0007669"/>
    <property type="project" value="TreeGrafter"/>
</dbReference>
<comment type="catalytic activity">
    <reaction evidence="1">
        <text>a triacylglycerol + H2O = a diacylglycerol + a fatty acid + H(+)</text>
        <dbReference type="Rhea" id="RHEA:12044"/>
        <dbReference type="ChEBI" id="CHEBI:15377"/>
        <dbReference type="ChEBI" id="CHEBI:15378"/>
        <dbReference type="ChEBI" id="CHEBI:17855"/>
        <dbReference type="ChEBI" id="CHEBI:18035"/>
        <dbReference type="ChEBI" id="CHEBI:28868"/>
        <dbReference type="EC" id="3.1.1.3"/>
    </reaction>
</comment>
<dbReference type="GO" id="GO:0005775">
    <property type="term" value="C:vacuolar lumen"/>
    <property type="evidence" value="ECO:0007669"/>
    <property type="project" value="TreeGrafter"/>
</dbReference>
<dbReference type="GO" id="GO:0034496">
    <property type="term" value="P:multivesicular body membrane disassembly"/>
    <property type="evidence" value="ECO:0007669"/>
    <property type="project" value="TreeGrafter"/>
</dbReference>
<keyword evidence="15" id="KW-0472">Membrane</keyword>
<dbReference type="GO" id="GO:0006660">
    <property type="term" value="P:phosphatidylserine catabolic process"/>
    <property type="evidence" value="ECO:0007669"/>
    <property type="project" value="TreeGrafter"/>
</dbReference>
<feature type="signal peptide" evidence="19">
    <location>
        <begin position="1"/>
        <end position="17"/>
    </location>
</feature>
<feature type="chain" id="PRO_5042188211" description="triacylglycerol lipase" evidence="19">
    <location>
        <begin position="18"/>
        <end position="419"/>
    </location>
</feature>
<keyword evidence="16" id="KW-0325">Glycoprotein</keyword>
<evidence type="ECO:0000256" key="9">
    <source>
        <dbReference type="ARBA" id="ARBA00022801"/>
    </source>
</evidence>
<evidence type="ECO:0000256" key="2">
    <source>
        <dbReference type="ARBA" id="ARBA00004270"/>
    </source>
</evidence>
<dbReference type="Gene3D" id="3.40.50.1820">
    <property type="entry name" value="alpha/beta hydrolase"/>
    <property type="match status" value="1"/>
</dbReference>
<keyword evidence="10" id="KW-0442">Lipid degradation</keyword>
<dbReference type="GO" id="GO:0034727">
    <property type="term" value="P:piecemeal microautophagy of the nucleus"/>
    <property type="evidence" value="ECO:0007669"/>
    <property type="project" value="TreeGrafter"/>
</dbReference>
<evidence type="ECO:0000256" key="18">
    <source>
        <dbReference type="ARBA" id="ARBA00029828"/>
    </source>
</evidence>
<comment type="function">
    <text evidence="17">Lipase which is essential for lysis of subvacuolar cytoplasm to vacuole targeted bodies and intravacuolar autophagic bodies. Involved in the lysis of intravacuolar multivesicular body (MVB) vesicles. The intravacuolar membrane disintegration by ATG15 is critical to life span extension.</text>
</comment>
<evidence type="ECO:0000256" key="5">
    <source>
        <dbReference type="ARBA" id="ARBA00011137"/>
    </source>
</evidence>
<evidence type="ECO:0000256" key="6">
    <source>
        <dbReference type="ARBA" id="ARBA00013279"/>
    </source>
</evidence>
<keyword evidence="14" id="KW-0443">Lipid metabolism</keyword>
<dbReference type="SUPFAM" id="SSF53474">
    <property type="entry name" value="alpha/beta-Hydrolases"/>
    <property type="match status" value="1"/>
</dbReference>
<keyword evidence="8" id="KW-0967">Endosome</keyword>
<dbReference type="CDD" id="cd00519">
    <property type="entry name" value="Lipase_3"/>
    <property type="match status" value="1"/>
</dbReference>
<name>A0AAD5U6U2_9FUNG</name>
<keyword evidence="13" id="KW-0072">Autophagy</keyword>
<keyword evidence="22" id="KW-1185">Reference proteome</keyword>
<dbReference type="EMBL" id="JADGJW010000038">
    <property type="protein sequence ID" value="KAJ3226353.1"/>
    <property type="molecule type" value="Genomic_DNA"/>
</dbReference>
<evidence type="ECO:0000256" key="16">
    <source>
        <dbReference type="ARBA" id="ARBA00023180"/>
    </source>
</evidence>
<evidence type="ECO:0000256" key="4">
    <source>
        <dbReference type="ARBA" id="ARBA00010701"/>
    </source>
</evidence>
<keyword evidence="9" id="KW-0378">Hydrolase</keyword>
<evidence type="ECO:0000256" key="15">
    <source>
        <dbReference type="ARBA" id="ARBA00023136"/>
    </source>
</evidence>
<comment type="subunit">
    <text evidence="5">Binds to both phosphatidylinositol (PI) and phosphatidylinositol 3,5-bisphosphate (PIP2).</text>
</comment>
<evidence type="ECO:0000256" key="3">
    <source>
        <dbReference type="ARBA" id="ARBA00004343"/>
    </source>
</evidence>
<organism evidence="21 22">
    <name type="scientific">Clydaea vesicula</name>
    <dbReference type="NCBI Taxonomy" id="447962"/>
    <lineage>
        <taxon>Eukaryota</taxon>
        <taxon>Fungi</taxon>
        <taxon>Fungi incertae sedis</taxon>
        <taxon>Chytridiomycota</taxon>
        <taxon>Chytridiomycota incertae sedis</taxon>
        <taxon>Chytridiomycetes</taxon>
        <taxon>Lobulomycetales</taxon>
        <taxon>Lobulomycetaceae</taxon>
        <taxon>Clydaea</taxon>
    </lineage>
</organism>
<evidence type="ECO:0000256" key="13">
    <source>
        <dbReference type="ARBA" id="ARBA00023006"/>
    </source>
</evidence>
<dbReference type="AlphaFoldDB" id="A0AAD5U6U2"/>
<evidence type="ECO:0000256" key="17">
    <source>
        <dbReference type="ARBA" id="ARBA00024663"/>
    </source>
</evidence>
<sequence length="419" mass="47783">MQLIFMLLRLLSTLVASKIFNGEFDDMQVSHLSLRHILHSNSNTVKQLKFDHNNGVSINSIKNQKFSVKHLRRVSIKSDMRNNKLSEELNFQSNDFQSFMTLQRPKKGDSLLSRYPDETDKQTVLALAQMSSNGYYEPTKRDKWIDVVGNWSDNVNFGWERDGIRGYIYVDEDDKVMVITLKGTSPQWIDGLQDNKMFSCCCAYVDYSWKTVCNCASAKGMCDSQCLSTNTNFADSYYNLAQTIYVAIRSMYPHISIWLTGHSLGGSLASLVALTNNIPAFAYEAPGDLLFAERIGLLPDVPPNVDVKKKYYEEFLATLPIYHFGNDGDPIFLGICTGTSSVCYWGGYAMQSKCHVGKICTYTDEDDRDKFNSRINIKSKVDIRNHGIEKVLKMIETKFDVPRCVVQKNCEDCHDWEFN</sequence>
<evidence type="ECO:0000256" key="19">
    <source>
        <dbReference type="SAM" id="SignalP"/>
    </source>
</evidence>
<keyword evidence="12" id="KW-1133">Transmembrane helix</keyword>
<evidence type="ECO:0000256" key="7">
    <source>
        <dbReference type="ARBA" id="ARBA00022692"/>
    </source>
</evidence>
<accession>A0AAD5U6U2</accession>
<keyword evidence="19" id="KW-0732">Signal</keyword>
<dbReference type="PANTHER" id="PTHR47175">
    <property type="entry name" value="LIPASE ATG15-RELATED"/>
    <property type="match status" value="1"/>
</dbReference>
<gene>
    <name evidence="21" type="primary">ATG15_1</name>
    <name evidence="21" type="ORF">HK099_005061</name>
</gene>